<dbReference type="AlphaFoldDB" id="A0A918KVN4"/>
<gene>
    <name evidence="3" type="ORF">GCM10011309_27010</name>
</gene>
<dbReference type="PROSITE" id="PS50213">
    <property type="entry name" value="FAS1"/>
    <property type="match status" value="1"/>
</dbReference>
<evidence type="ECO:0000256" key="1">
    <source>
        <dbReference type="SAM" id="SignalP"/>
    </source>
</evidence>
<dbReference type="PANTHER" id="PTHR10900:SF77">
    <property type="entry name" value="FI19380P1"/>
    <property type="match status" value="1"/>
</dbReference>
<dbReference type="RefSeq" id="WP_189587075.1">
    <property type="nucleotide sequence ID" value="NZ_BMYV01000003.1"/>
</dbReference>
<reference evidence="3 4" key="1">
    <citation type="journal article" date="2014" name="Int. J. Syst. Evol. Microbiol.">
        <title>Complete genome sequence of Corynebacterium casei LMG S-19264T (=DSM 44701T), isolated from a smear-ripened cheese.</title>
        <authorList>
            <consortium name="US DOE Joint Genome Institute (JGI-PGF)"/>
            <person name="Walter F."/>
            <person name="Albersmeier A."/>
            <person name="Kalinowski J."/>
            <person name="Ruckert C."/>
        </authorList>
    </citation>
    <scope>NUCLEOTIDE SEQUENCE [LARGE SCALE GENOMIC DNA]</scope>
    <source>
        <strain evidence="3 4">KCTC 23968</strain>
    </source>
</reference>
<accession>A0A918KVN4</accession>
<feature type="domain" description="FAS1" evidence="2">
    <location>
        <begin position="83"/>
        <end position="227"/>
    </location>
</feature>
<keyword evidence="1" id="KW-0732">Signal</keyword>
<name>A0A918KVN4_9PROT</name>
<organism evidence="3 4">
    <name type="scientific">Litorimonas cladophorae</name>
    <dbReference type="NCBI Taxonomy" id="1220491"/>
    <lineage>
        <taxon>Bacteria</taxon>
        <taxon>Pseudomonadati</taxon>
        <taxon>Pseudomonadota</taxon>
        <taxon>Alphaproteobacteria</taxon>
        <taxon>Maricaulales</taxon>
        <taxon>Robiginitomaculaceae</taxon>
    </lineage>
</organism>
<feature type="chain" id="PRO_5036711998" description="FAS1 domain-containing protein" evidence="1">
    <location>
        <begin position="22"/>
        <end position="230"/>
    </location>
</feature>
<keyword evidence="4" id="KW-1185">Reference proteome</keyword>
<dbReference type="InterPro" id="IPR000782">
    <property type="entry name" value="FAS1_domain"/>
</dbReference>
<evidence type="ECO:0000313" key="4">
    <source>
        <dbReference type="Proteomes" id="UP000600865"/>
    </source>
</evidence>
<dbReference type="EMBL" id="BMYV01000003">
    <property type="protein sequence ID" value="GGX75387.1"/>
    <property type="molecule type" value="Genomic_DNA"/>
</dbReference>
<dbReference type="PROSITE" id="PS51257">
    <property type="entry name" value="PROKAR_LIPOPROTEIN"/>
    <property type="match status" value="1"/>
</dbReference>
<dbReference type="InterPro" id="IPR036378">
    <property type="entry name" value="FAS1_dom_sf"/>
</dbReference>
<dbReference type="PANTHER" id="PTHR10900">
    <property type="entry name" value="PERIOSTIN-RELATED"/>
    <property type="match status" value="1"/>
</dbReference>
<dbReference type="InterPro" id="IPR050904">
    <property type="entry name" value="Adhesion/Biosynth-related"/>
</dbReference>
<evidence type="ECO:0000259" key="2">
    <source>
        <dbReference type="PROSITE" id="PS50213"/>
    </source>
</evidence>
<dbReference type="Proteomes" id="UP000600865">
    <property type="component" value="Unassembled WGS sequence"/>
</dbReference>
<dbReference type="GO" id="GO:0005615">
    <property type="term" value="C:extracellular space"/>
    <property type="evidence" value="ECO:0007669"/>
    <property type="project" value="TreeGrafter"/>
</dbReference>
<feature type="signal peptide" evidence="1">
    <location>
        <begin position="1"/>
        <end position="21"/>
    </location>
</feature>
<comment type="caution">
    <text evidence="3">The sequence shown here is derived from an EMBL/GenBank/DDBJ whole genome shotgun (WGS) entry which is preliminary data.</text>
</comment>
<dbReference type="SUPFAM" id="SSF82153">
    <property type="entry name" value="FAS1 domain"/>
    <property type="match status" value="1"/>
</dbReference>
<dbReference type="FunFam" id="2.30.180.10:FF:000014">
    <property type="entry name" value="Stabilin 1"/>
    <property type="match status" value="1"/>
</dbReference>
<proteinExistence type="predicted"/>
<dbReference type="Gene3D" id="2.30.180.10">
    <property type="entry name" value="FAS1 domain"/>
    <property type="match status" value="1"/>
</dbReference>
<dbReference type="SMART" id="SM00554">
    <property type="entry name" value="FAS1"/>
    <property type="match status" value="1"/>
</dbReference>
<sequence>MTNFLKLASVSALALALTACASTDNKYSVGVDDNDQYSSTADGSDVELSDAQTFGMDDDDQFEATTDTKAEGVMFGGAMMYPNKTIVENASAANNLTTLVALVKQAQLVETLSSDGPFTVFAPTDTAFSYVPSETTTALMQDENRELLQGVLTYHVVAGKITAADLIGKIEANGGSFSADTVAGSPLKFRVMDGKVKVIDAKGNMATVTNADVMQSNGVVHVVNSVLMPK</sequence>
<evidence type="ECO:0000313" key="3">
    <source>
        <dbReference type="EMBL" id="GGX75387.1"/>
    </source>
</evidence>
<dbReference type="Pfam" id="PF02469">
    <property type="entry name" value="Fasciclin"/>
    <property type="match status" value="1"/>
</dbReference>
<protein>
    <recommendedName>
        <fullName evidence="2">FAS1 domain-containing protein</fullName>
    </recommendedName>
</protein>